<sequence length="892" mass="89278">MESSSSAEGLASFPALVLEAVWAHLSYAARCSLRATCRSLRLRIDAELLRTVVVTSYSSADPHEPPSPQPPPCGQQPPLRLPPEVHRIINSHGAAASRPTWSSRHVGSTLPVSTATPPSTVLTGAHAAATAAAAAGGRFRSLHTLVLTSHGSAAAAAAAGSSFPAALRPFLSPPPAARLAPFAACAASLTHLVLLDPLPPPSERDVAAIGAGFPALASLQLLASPGHTGTRAVVPPLGALRACTRLRNLGLDLGRSAVLGAGCRSSLGLLTQLTGLMLGVTDSGGDEVEATAAAAAAAVGCCGCCRSTATQRYHHHHHHHCHYPHHHLHQICCAPRQEGSCCASQLEGSAAAAAATGACGDGGGCVVAAMVGGVEASLYILARANLRSLELRVITFGSYHRRLLHAVAAGAAAATAASDRAVGLQHLCVRLMPTPLHAAATSASFATGGGTPSASLSCGPLALGDTAAAPAAATGWAQPSESEHMLASLPALPGLERLEVPELLLTASSQLTCLNALTRLTELRIGGVVAAGVPAPRAAAAAAAPPPPPGGGRRSGTVVLPGLRSLVVEAESPSYGSGAVVPWWSAACPDLRHLSLTLQCGGGAPGATLGGRRYDSQATAEQLAAALAHVREVRLVMCVAGRAVSSSAARGYGIAGSALQLPKDLPVILRRSGTVRHLELYVTDPAELLSCLSEDLLAAAAPPPPPDVTAAFPALHGGGAGGAGRTAAGGERIAGGLETLRLVSSLGWEAAVSAAAAAAAADGATALCTLLATMLSKALPAPGCLCLSVPGLWGAAGEGGAAAGRRWGGGGGAPEPRPRWGGGGAPEPRPRPHAVEGLARAAAARGTRLCLCGASSEERAALLQALERAGVEVAEGRCRGCDLEGPVHCVVC</sequence>
<keyword evidence="3" id="KW-1185">Reference proteome</keyword>
<comment type="caution">
    <text evidence="2">The sequence shown here is derived from an EMBL/GenBank/DDBJ whole genome shotgun (WGS) entry which is preliminary data.</text>
</comment>
<organism evidence="2 3">
    <name type="scientific">Pleodorina starrii</name>
    <dbReference type="NCBI Taxonomy" id="330485"/>
    <lineage>
        <taxon>Eukaryota</taxon>
        <taxon>Viridiplantae</taxon>
        <taxon>Chlorophyta</taxon>
        <taxon>core chlorophytes</taxon>
        <taxon>Chlorophyceae</taxon>
        <taxon>CS clade</taxon>
        <taxon>Chlamydomonadales</taxon>
        <taxon>Volvocaceae</taxon>
        <taxon>Pleodorina</taxon>
    </lineage>
</organism>
<feature type="compositionally biased region" description="Gly residues" evidence="1">
    <location>
        <begin position="804"/>
        <end position="813"/>
    </location>
</feature>
<evidence type="ECO:0008006" key="4">
    <source>
        <dbReference type="Google" id="ProtNLM"/>
    </source>
</evidence>
<evidence type="ECO:0000313" key="3">
    <source>
        <dbReference type="Proteomes" id="UP001165080"/>
    </source>
</evidence>
<reference evidence="2 3" key="1">
    <citation type="journal article" date="2023" name="Commun. Biol.">
        <title>Reorganization of the ancestral sex-determining regions during the evolution of trioecy in Pleodorina starrii.</title>
        <authorList>
            <person name="Takahashi K."/>
            <person name="Suzuki S."/>
            <person name="Kawai-Toyooka H."/>
            <person name="Yamamoto K."/>
            <person name="Hamaji T."/>
            <person name="Ootsuki R."/>
            <person name="Yamaguchi H."/>
            <person name="Kawachi M."/>
            <person name="Higashiyama T."/>
            <person name="Nozaki H."/>
        </authorList>
    </citation>
    <scope>NUCLEOTIDE SEQUENCE [LARGE SCALE GENOMIC DNA]</scope>
    <source>
        <strain evidence="2 3">NIES-4479</strain>
    </source>
</reference>
<dbReference type="AlphaFoldDB" id="A0A9W6BWH3"/>
<evidence type="ECO:0000313" key="2">
    <source>
        <dbReference type="EMBL" id="GLC59529.1"/>
    </source>
</evidence>
<accession>A0A9W6BWH3</accession>
<dbReference type="EMBL" id="BRXU01000028">
    <property type="protein sequence ID" value="GLC59529.1"/>
    <property type="molecule type" value="Genomic_DNA"/>
</dbReference>
<protein>
    <recommendedName>
        <fullName evidence="4">F-box domain-containing protein</fullName>
    </recommendedName>
</protein>
<name>A0A9W6BWH3_9CHLO</name>
<dbReference type="Proteomes" id="UP001165080">
    <property type="component" value="Unassembled WGS sequence"/>
</dbReference>
<gene>
    <name evidence="2" type="primary">PLEST008414</name>
    <name evidence="2" type="ORF">PLESTB_001497100</name>
</gene>
<proteinExistence type="predicted"/>
<evidence type="ECO:0000256" key="1">
    <source>
        <dbReference type="SAM" id="MobiDB-lite"/>
    </source>
</evidence>
<feature type="compositionally biased region" description="Pro residues" evidence="1">
    <location>
        <begin position="65"/>
        <end position="81"/>
    </location>
</feature>
<feature type="region of interest" description="Disordered" evidence="1">
    <location>
        <begin position="804"/>
        <end position="832"/>
    </location>
</feature>
<feature type="region of interest" description="Disordered" evidence="1">
    <location>
        <begin position="58"/>
        <end position="81"/>
    </location>
</feature>